<dbReference type="InterPro" id="IPR038475">
    <property type="entry name" value="RecG_C_sf"/>
</dbReference>
<protein>
    <submittedName>
        <fullName evidence="2">DNA binding domain-containing protein</fullName>
    </submittedName>
</protein>
<comment type="caution">
    <text evidence="2">The sequence shown here is derived from an EMBL/GenBank/DDBJ whole genome shotgun (WGS) entry which is preliminary data.</text>
</comment>
<reference evidence="2" key="1">
    <citation type="submission" date="2020-08" db="EMBL/GenBank/DDBJ databases">
        <title>Genome public.</title>
        <authorList>
            <person name="Liu C."/>
            <person name="Sun Q."/>
        </authorList>
    </citation>
    <scope>NUCLEOTIDE SEQUENCE</scope>
    <source>
        <strain evidence="2">NSJ-12</strain>
    </source>
</reference>
<feature type="domain" description="Schlafen AlbA-2" evidence="1">
    <location>
        <begin position="15"/>
        <end position="135"/>
    </location>
</feature>
<organism evidence="2 3">
    <name type="scientific">Zhenhengia yiwuensis</name>
    <dbReference type="NCBI Taxonomy" id="2763666"/>
    <lineage>
        <taxon>Bacteria</taxon>
        <taxon>Bacillati</taxon>
        <taxon>Bacillota</taxon>
        <taxon>Clostridia</taxon>
        <taxon>Lachnospirales</taxon>
        <taxon>Lachnospiraceae</taxon>
        <taxon>Zhenhengia</taxon>
    </lineage>
</organism>
<dbReference type="PANTHER" id="PTHR30595:SF6">
    <property type="entry name" value="SCHLAFEN ALBA-2 DOMAIN-CONTAINING PROTEIN"/>
    <property type="match status" value="1"/>
</dbReference>
<name>A0A926EFD5_9FIRM</name>
<proteinExistence type="predicted"/>
<dbReference type="PANTHER" id="PTHR30595">
    <property type="entry name" value="GLPR-RELATED TRANSCRIPTIONAL REPRESSOR"/>
    <property type="match status" value="1"/>
</dbReference>
<evidence type="ECO:0000313" key="2">
    <source>
        <dbReference type="EMBL" id="MBC8579304.1"/>
    </source>
</evidence>
<keyword evidence="3" id="KW-1185">Reference proteome</keyword>
<dbReference type="Pfam" id="PF04326">
    <property type="entry name" value="SLFN_AlbA_2"/>
    <property type="match status" value="1"/>
</dbReference>
<dbReference type="AlphaFoldDB" id="A0A926EFD5"/>
<dbReference type="Gene3D" id="3.30.950.30">
    <property type="entry name" value="Schlafen, AAA domain"/>
    <property type="match status" value="1"/>
</dbReference>
<dbReference type="InterPro" id="IPR007421">
    <property type="entry name" value="Schlafen_AlbA_2_dom"/>
</dbReference>
<dbReference type="Gene3D" id="3.30.565.60">
    <property type="match status" value="1"/>
</dbReference>
<evidence type="ECO:0000259" key="1">
    <source>
        <dbReference type="Pfam" id="PF04326"/>
    </source>
</evidence>
<evidence type="ECO:0000313" key="3">
    <source>
        <dbReference type="Proteomes" id="UP000655830"/>
    </source>
</evidence>
<sequence>MNKSKLIHLLNEDEGFKLDFKLKLALELDSDKKEFVKDVIAIANTEGGRGYIIYGIEDKTKRLVGLKDIPIDIEERIQQVIAYRSVPPVPASFEILEIKQKKIGILTIFKSRQVPHQMRQNGAFYVRRGSTTDTATRHELAQMLQEQGIISFEQVPCRAATLKDLNFELIECYLKHFNLYETNQMQMLKVLGIISDKEEGILTCPTYGGLLLFGKLPQLFMPNALIEVTYEKENFGIMGNIIEMFKDFNERIKPLLPSSYPYEALSEVLENAIIHRDYWNPYYYTKVEIGLDKISVMNPRQYYYEKFNQLSIHTNPWLYSRLLLFEQKDNTLHFGIGLKKVQKIFEETGCGEIETSFQEGFFTVKLPGIAYYS</sequence>
<dbReference type="EMBL" id="JACRSY010000009">
    <property type="protein sequence ID" value="MBC8579304.1"/>
    <property type="molecule type" value="Genomic_DNA"/>
</dbReference>
<accession>A0A926EFD5</accession>
<dbReference type="RefSeq" id="WP_249332423.1">
    <property type="nucleotide sequence ID" value="NZ_JACRSY010000009.1"/>
</dbReference>
<dbReference type="InterPro" id="IPR038461">
    <property type="entry name" value="Schlafen_AlbA_2_dom_sf"/>
</dbReference>
<gene>
    <name evidence="2" type="ORF">H8718_07170</name>
</gene>
<dbReference type="Proteomes" id="UP000655830">
    <property type="component" value="Unassembled WGS sequence"/>
</dbReference>